<reference evidence="1" key="2">
    <citation type="submission" date="2023-06" db="EMBL/GenBank/DDBJ databases">
        <authorList>
            <consortium name="Lawrence Berkeley National Laboratory"/>
            <person name="Haridas S."/>
            <person name="Hensen N."/>
            <person name="Bonometti L."/>
            <person name="Westerberg I."/>
            <person name="Brannstrom I.O."/>
            <person name="Guillou S."/>
            <person name="Cros-Aarteil S."/>
            <person name="Calhoun S."/>
            <person name="Kuo A."/>
            <person name="Mondo S."/>
            <person name="Pangilinan J."/>
            <person name="Riley R."/>
            <person name="Labutti K."/>
            <person name="Andreopoulos B."/>
            <person name="Lipzen A."/>
            <person name="Chen C."/>
            <person name="Yanf M."/>
            <person name="Daum C."/>
            <person name="Ng V."/>
            <person name="Clum A."/>
            <person name="Steindorff A."/>
            <person name="Ohm R."/>
            <person name="Martin F."/>
            <person name="Silar P."/>
            <person name="Natvig D."/>
            <person name="Lalanne C."/>
            <person name="Gautier V."/>
            <person name="Ament-Velasquez S.L."/>
            <person name="Kruys A."/>
            <person name="Hutchinson M.I."/>
            <person name="Powell A.J."/>
            <person name="Barry K."/>
            <person name="Miller A.N."/>
            <person name="Grigoriev I.V."/>
            <person name="Debuchy R."/>
            <person name="Gladieux P."/>
            <person name="Thoren M.H."/>
            <person name="Johannesson H."/>
        </authorList>
    </citation>
    <scope>NUCLEOTIDE SEQUENCE</scope>
    <source>
        <strain evidence="1">CBS 958.72</strain>
    </source>
</reference>
<dbReference type="AlphaFoldDB" id="A0AAE0N188"/>
<name>A0AAE0N188_9PEZI</name>
<evidence type="ECO:0000313" key="1">
    <source>
        <dbReference type="EMBL" id="KAK3366987.1"/>
    </source>
</evidence>
<sequence length="73" mass="7826">MSALAVRCGQGLPLAAATLRLRFLLVTQGCNAPSPLPQKLRQESDPSPAFVWQTQQHFSQACRPAASGQQPVP</sequence>
<gene>
    <name evidence="1" type="ORF">B0T24DRAFT_375285</name>
</gene>
<comment type="caution">
    <text evidence="1">The sequence shown here is derived from an EMBL/GenBank/DDBJ whole genome shotgun (WGS) entry which is preliminary data.</text>
</comment>
<organism evidence="1 2">
    <name type="scientific">Lasiosphaeria ovina</name>
    <dbReference type="NCBI Taxonomy" id="92902"/>
    <lineage>
        <taxon>Eukaryota</taxon>
        <taxon>Fungi</taxon>
        <taxon>Dikarya</taxon>
        <taxon>Ascomycota</taxon>
        <taxon>Pezizomycotina</taxon>
        <taxon>Sordariomycetes</taxon>
        <taxon>Sordariomycetidae</taxon>
        <taxon>Sordariales</taxon>
        <taxon>Lasiosphaeriaceae</taxon>
        <taxon>Lasiosphaeria</taxon>
    </lineage>
</organism>
<evidence type="ECO:0000313" key="2">
    <source>
        <dbReference type="Proteomes" id="UP001287356"/>
    </source>
</evidence>
<dbReference type="Proteomes" id="UP001287356">
    <property type="component" value="Unassembled WGS sequence"/>
</dbReference>
<accession>A0AAE0N188</accession>
<reference evidence="1" key="1">
    <citation type="journal article" date="2023" name="Mol. Phylogenet. Evol.">
        <title>Genome-scale phylogeny and comparative genomics of the fungal order Sordariales.</title>
        <authorList>
            <person name="Hensen N."/>
            <person name="Bonometti L."/>
            <person name="Westerberg I."/>
            <person name="Brannstrom I.O."/>
            <person name="Guillou S."/>
            <person name="Cros-Aarteil S."/>
            <person name="Calhoun S."/>
            <person name="Haridas S."/>
            <person name="Kuo A."/>
            <person name="Mondo S."/>
            <person name="Pangilinan J."/>
            <person name="Riley R."/>
            <person name="LaButti K."/>
            <person name="Andreopoulos B."/>
            <person name="Lipzen A."/>
            <person name="Chen C."/>
            <person name="Yan M."/>
            <person name="Daum C."/>
            <person name="Ng V."/>
            <person name="Clum A."/>
            <person name="Steindorff A."/>
            <person name="Ohm R.A."/>
            <person name="Martin F."/>
            <person name="Silar P."/>
            <person name="Natvig D.O."/>
            <person name="Lalanne C."/>
            <person name="Gautier V."/>
            <person name="Ament-Velasquez S.L."/>
            <person name="Kruys A."/>
            <person name="Hutchinson M.I."/>
            <person name="Powell A.J."/>
            <person name="Barry K."/>
            <person name="Miller A.N."/>
            <person name="Grigoriev I.V."/>
            <person name="Debuchy R."/>
            <person name="Gladieux P."/>
            <person name="Hiltunen Thoren M."/>
            <person name="Johannesson H."/>
        </authorList>
    </citation>
    <scope>NUCLEOTIDE SEQUENCE</scope>
    <source>
        <strain evidence="1">CBS 958.72</strain>
    </source>
</reference>
<protein>
    <submittedName>
        <fullName evidence="1">Uncharacterized protein</fullName>
    </submittedName>
</protein>
<keyword evidence="2" id="KW-1185">Reference proteome</keyword>
<proteinExistence type="predicted"/>
<dbReference type="EMBL" id="JAULSN010000007">
    <property type="protein sequence ID" value="KAK3366987.1"/>
    <property type="molecule type" value="Genomic_DNA"/>
</dbReference>